<accession>A0ABN2BKU2</accession>
<gene>
    <name evidence="2" type="primary">folE2</name>
    <name evidence="2" type="ORF">GCM10009741_50850</name>
</gene>
<evidence type="ECO:0000313" key="3">
    <source>
        <dbReference type="Proteomes" id="UP001500363"/>
    </source>
</evidence>
<evidence type="ECO:0000313" key="2">
    <source>
        <dbReference type="EMBL" id="GAA1541616.1"/>
    </source>
</evidence>
<keyword evidence="3" id="KW-1185">Reference proteome</keyword>
<dbReference type="InterPro" id="IPR003801">
    <property type="entry name" value="GTP_cyclohydrolase_FolE2/MptA"/>
</dbReference>
<organism evidence="2 3">
    <name type="scientific">Kribbella lupini</name>
    <dbReference type="NCBI Taxonomy" id="291602"/>
    <lineage>
        <taxon>Bacteria</taxon>
        <taxon>Bacillati</taxon>
        <taxon>Actinomycetota</taxon>
        <taxon>Actinomycetes</taxon>
        <taxon>Propionibacteriales</taxon>
        <taxon>Kribbellaceae</taxon>
        <taxon>Kribbella</taxon>
    </lineage>
</organism>
<sequence>MLPDIQDEFDPRGIALHRVGIAGVRYPTRFYDGETEQSGVANFDIAVGLDAHRRGTHMSRMVSVIHETLSEVDPRTLPVTLKAAAIRLGASEVEVQVALPVATQVISPVSEHLSWQTSDLRLRATWRSETCRVESSVTSEVTSLCPCSKAISDYGAHNQRSAVEVTTAGHGDDCYPLAFGRAVELIRQAGSCPIYPLVKRPDERVITMEAFEHPLFVEDMARDLSIRLRTRRLEHTVRVRNFESIHSHDAVAEVQWSPQVERENR</sequence>
<reference evidence="2 3" key="1">
    <citation type="journal article" date="2019" name="Int. J. Syst. Evol. Microbiol.">
        <title>The Global Catalogue of Microorganisms (GCM) 10K type strain sequencing project: providing services to taxonomists for standard genome sequencing and annotation.</title>
        <authorList>
            <consortium name="The Broad Institute Genomics Platform"/>
            <consortium name="The Broad Institute Genome Sequencing Center for Infectious Disease"/>
            <person name="Wu L."/>
            <person name="Ma J."/>
        </authorList>
    </citation>
    <scope>NUCLEOTIDE SEQUENCE [LARGE SCALE GENOMIC DNA]</scope>
    <source>
        <strain evidence="2 3">JCM 14303</strain>
    </source>
</reference>
<protein>
    <submittedName>
        <fullName evidence="2">GTP cyclohydrolase FolE2</fullName>
    </submittedName>
</protein>
<keyword evidence="1" id="KW-0378">Hydrolase</keyword>
<proteinExistence type="predicted"/>
<evidence type="ECO:0000256" key="1">
    <source>
        <dbReference type="ARBA" id="ARBA00022801"/>
    </source>
</evidence>
<dbReference type="Pfam" id="PF02649">
    <property type="entry name" value="GCHY-1"/>
    <property type="match status" value="1"/>
</dbReference>
<dbReference type="Proteomes" id="UP001500363">
    <property type="component" value="Unassembled WGS sequence"/>
</dbReference>
<dbReference type="Gene3D" id="3.10.270.10">
    <property type="entry name" value="Urate Oxidase"/>
    <property type="match status" value="1"/>
</dbReference>
<dbReference type="RefSeq" id="WP_344178248.1">
    <property type="nucleotide sequence ID" value="NZ_BAAANC010000002.1"/>
</dbReference>
<comment type="caution">
    <text evidence="2">The sequence shown here is derived from an EMBL/GenBank/DDBJ whole genome shotgun (WGS) entry which is preliminary data.</text>
</comment>
<dbReference type="EMBL" id="BAAANC010000002">
    <property type="protein sequence ID" value="GAA1541616.1"/>
    <property type="molecule type" value="Genomic_DNA"/>
</dbReference>
<dbReference type="PANTHER" id="PTHR36445">
    <property type="entry name" value="GTP CYCLOHYDROLASE MPTA"/>
    <property type="match status" value="1"/>
</dbReference>
<name>A0ABN2BKU2_9ACTN</name>
<dbReference type="PANTHER" id="PTHR36445:SF1">
    <property type="entry name" value="GTP CYCLOHYDROLASE MPTA"/>
    <property type="match status" value="1"/>
</dbReference>